<dbReference type="InterPro" id="IPR051563">
    <property type="entry name" value="Glycosyl_Hydrolase_51"/>
</dbReference>
<dbReference type="Pfam" id="PF06439">
    <property type="entry name" value="3keto-disac_hyd"/>
    <property type="match status" value="1"/>
</dbReference>
<dbReference type="Gene3D" id="2.60.120.260">
    <property type="entry name" value="Galactose-binding domain-like"/>
    <property type="match status" value="1"/>
</dbReference>
<gene>
    <name evidence="8" type="ORF">DW191_07735</name>
</gene>
<dbReference type="Pfam" id="PF06964">
    <property type="entry name" value="Alpha-L-AF_C"/>
    <property type="match status" value="1"/>
</dbReference>
<comment type="catalytic activity">
    <reaction evidence="1">
        <text>Hydrolysis of terminal non-reducing alpha-L-arabinofuranoside residues in alpha-L-arabinosides.</text>
        <dbReference type="EC" id="3.2.1.55"/>
    </reaction>
</comment>
<reference evidence="8 9" key="1">
    <citation type="submission" date="2018-08" db="EMBL/GenBank/DDBJ databases">
        <title>A genome reference for cultivated species of the human gut microbiota.</title>
        <authorList>
            <person name="Zou Y."/>
            <person name="Xue W."/>
            <person name="Luo G."/>
        </authorList>
    </citation>
    <scope>NUCLEOTIDE SEQUENCE [LARGE SCALE GENOMIC DNA]</scope>
    <source>
        <strain evidence="8 9">AM16-50</strain>
    </source>
</reference>
<name>A0A3R6EVD0_9BACT</name>
<dbReference type="Pfam" id="PF02018">
    <property type="entry name" value="CBM_4_9"/>
    <property type="match status" value="1"/>
</dbReference>
<dbReference type="InterPro" id="IPR010496">
    <property type="entry name" value="AL/BT2_dom"/>
</dbReference>
<evidence type="ECO:0000256" key="1">
    <source>
        <dbReference type="ARBA" id="ARBA00001462"/>
    </source>
</evidence>
<dbReference type="Pfam" id="PF22848">
    <property type="entry name" value="ASD1_dom"/>
    <property type="match status" value="1"/>
</dbReference>
<evidence type="ECO:0000256" key="4">
    <source>
        <dbReference type="ARBA" id="ARBA00022729"/>
    </source>
</evidence>
<evidence type="ECO:0000259" key="7">
    <source>
        <dbReference type="SMART" id="SM00813"/>
    </source>
</evidence>
<dbReference type="InterPro" id="IPR003305">
    <property type="entry name" value="CenC_carb-bd"/>
</dbReference>
<keyword evidence="5 8" id="KW-0378">Hydrolase</keyword>
<accession>A0A3R6EVD0</accession>
<dbReference type="InterPro" id="IPR013320">
    <property type="entry name" value="ConA-like_dom_sf"/>
</dbReference>
<comment type="caution">
    <text evidence="8">The sequence shown here is derived from an EMBL/GenBank/DDBJ whole genome shotgun (WGS) entry which is preliminary data.</text>
</comment>
<dbReference type="AlphaFoldDB" id="A0A3R6EVD0"/>
<feature type="domain" description="Alpha-L-arabinofuranosidase C-terminal" evidence="7">
    <location>
        <begin position="466"/>
        <end position="807"/>
    </location>
</feature>
<dbReference type="GO" id="GO:0046373">
    <property type="term" value="P:L-arabinose metabolic process"/>
    <property type="evidence" value="ECO:0007669"/>
    <property type="project" value="InterPro"/>
</dbReference>
<protein>
    <recommendedName>
        <fullName evidence="3">non-reducing end alpha-L-arabinofuranosidase</fullName>
        <ecNumber evidence="3">3.2.1.55</ecNumber>
    </recommendedName>
</protein>
<dbReference type="RefSeq" id="WP_122291086.1">
    <property type="nucleotide sequence ID" value="NZ_QRKC01000002.1"/>
</dbReference>
<dbReference type="EMBL" id="QRKC01000002">
    <property type="protein sequence ID" value="RHH78551.1"/>
    <property type="molecule type" value="Genomic_DNA"/>
</dbReference>
<dbReference type="SUPFAM" id="SSF49785">
    <property type="entry name" value="Galactose-binding domain-like"/>
    <property type="match status" value="1"/>
</dbReference>
<dbReference type="InterPro" id="IPR017853">
    <property type="entry name" value="GH"/>
</dbReference>
<dbReference type="SUPFAM" id="SSF51011">
    <property type="entry name" value="Glycosyl hydrolase domain"/>
    <property type="match status" value="1"/>
</dbReference>
<dbReference type="EC" id="3.2.1.55" evidence="3"/>
<comment type="similarity">
    <text evidence="2">Belongs to the glycosyl hydrolase 51 family.</text>
</comment>
<keyword evidence="6" id="KW-0325">Glycoprotein</keyword>
<evidence type="ECO:0000256" key="3">
    <source>
        <dbReference type="ARBA" id="ARBA00012670"/>
    </source>
</evidence>
<dbReference type="Gene3D" id="3.20.20.80">
    <property type="entry name" value="Glycosidases"/>
    <property type="match status" value="1"/>
</dbReference>
<dbReference type="PROSITE" id="PS51257">
    <property type="entry name" value="PROKAR_LIPOPROTEIN"/>
    <property type="match status" value="1"/>
</dbReference>
<dbReference type="SUPFAM" id="SSF49899">
    <property type="entry name" value="Concanavalin A-like lectins/glucanases"/>
    <property type="match status" value="1"/>
</dbReference>
<dbReference type="SUPFAM" id="SSF51445">
    <property type="entry name" value="(Trans)glycosidases"/>
    <property type="match status" value="1"/>
</dbReference>
<dbReference type="InterPro" id="IPR008979">
    <property type="entry name" value="Galactose-bd-like_sf"/>
</dbReference>
<organism evidence="8 9">
    <name type="scientific">Parabacteroides merdae</name>
    <dbReference type="NCBI Taxonomy" id="46503"/>
    <lineage>
        <taxon>Bacteria</taxon>
        <taxon>Pseudomonadati</taxon>
        <taxon>Bacteroidota</taxon>
        <taxon>Bacteroidia</taxon>
        <taxon>Bacteroidales</taxon>
        <taxon>Tannerellaceae</taxon>
        <taxon>Parabacteroides</taxon>
    </lineage>
</organism>
<evidence type="ECO:0000256" key="6">
    <source>
        <dbReference type="ARBA" id="ARBA00023180"/>
    </source>
</evidence>
<sequence>MKSNLVLLALILASCQPEMPVTSSILVKGDGLTVPVNKELYGLTIEEINHAVDGGIYAELIQNRSFEDGVPPLNCPYDPVRRVLTTPNGWTIPFLRSDSVPGWRCFSATSYMYPDTKELINDKNRRSLLVSVSASAESGKGGVIAEGYGGIPLRKGEKYDLSFYMKGASMASKTVSLTLADSTGETALSEVFRVAPAYEWRKYKHTFTATSNTNKAVLAITTDSSAVFWLDVVSLFPQNTWKGHPNGLRPELMELIAALKPAFIRFPGGSFVEGYTAGTYPVWRETVGDIAERKHFWNVWAYGTTNGIGYHEYLQMCEDLDAEPVYVINSGVTNQSRRPRYEDITAMGKLVQDALDAIAYANEPADSIMGTLRAVHGHPEPFELKYVEIGSENYGPEYTKRFELFKKAIQEAYPEVMVISSSDIRGKNRNGWSDTHFYSSESFLISNHNRFVAGQYTRRMPPVFIGEFGLSGGAAPGSLRAAIGEACFLAGVENGQDIVRCLAYAPVLGNTKYKIERYPVIFFDGEQIALSPSYYLLQMFSSNRGDEVLKTEVRTYQKPQVTFGYASIEMFDNSYEFKEVKIDNSLVMKGTVMTGGWTVGQGTLTPVANRWNYILLGDPSAYDYTFSADIRRTKGSGQVQFRVRDNGLSGERNDYIGLTIGSGVVEFYRQAGGVRDTLRTPVLYPFQSNRWYNVKIACKGEQIGCFVNDTLVHETILPGIPSLVSTAALDKEAHTIILKVINTTQHEEKTELNLQGVSVKNTAEIIQLTGDPEARNTYDHPGVVVPETKEISFSLSGPKVYNFPPNSITIMKLKID</sequence>
<proteinExistence type="inferred from homology"/>
<evidence type="ECO:0000256" key="5">
    <source>
        <dbReference type="ARBA" id="ARBA00022801"/>
    </source>
</evidence>
<dbReference type="InterPro" id="IPR010720">
    <property type="entry name" value="Alpha-L-AF_C"/>
</dbReference>
<dbReference type="Proteomes" id="UP000283732">
    <property type="component" value="Unassembled WGS sequence"/>
</dbReference>
<dbReference type="InterPro" id="IPR055235">
    <property type="entry name" value="ASD1_cat"/>
</dbReference>
<dbReference type="Gene3D" id="2.60.120.560">
    <property type="entry name" value="Exo-inulinase, domain 1"/>
    <property type="match status" value="1"/>
</dbReference>
<evidence type="ECO:0000313" key="8">
    <source>
        <dbReference type="EMBL" id="RHH78551.1"/>
    </source>
</evidence>
<dbReference type="GO" id="GO:0046556">
    <property type="term" value="F:alpha-L-arabinofuranosidase activity"/>
    <property type="evidence" value="ECO:0007669"/>
    <property type="project" value="UniProtKB-EC"/>
</dbReference>
<evidence type="ECO:0000256" key="2">
    <source>
        <dbReference type="ARBA" id="ARBA00007186"/>
    </source>
</evidence>
<evidence type="ECO:0000313" key="9">
    <source>
        <dbReference type="Proteomes" id="UP000283732"/>
    </source>
</evidence>
<dbReference type="PANTHER" id="PTHR31776">
    <property type="entry name" value="ALPHA-L-ARABINOFURANOSIDASE 1"/>
    <property type="match status" value="1"/>
</dbReference>
<keyword evidence="4" id="KW-0732">Signal</keyword>
<dbReference type="PANTHER" id="PTHR31776:SF0">
    <property type="entry name" value="ALPHA-L-ARABINOFURANOSIDASE 1"/>
    <property type="match status" value="1"/>
</dbReference>
<dbReference type="SMART" id="SM00813">
    <property type="entry name" value="Alpha-L-AF_C"/>
    <property type="match status" value="1"/>
</dbReference>